<dbReference type="EMBL" id="NCKW01020160">
    <property type="protein sequence ID" value="POM58756.1"/>
    <property type="molecule type" value="Genomic_DNA"/>
</dbReference>
<name>A0A2P4WZM2_9STRA</name>
<dbReference type="Proteomes" id="UP000237271">
    <property type="component" value="Unassembled WGS sequence"/>
</dbReference>
<reference evidence="1 2" key="1">
    <citation type="journal article" date="2017" name="Genome Biol. Evol.">
        <title>Phytophthora megakarya and P. palmivora, closely related causal agents of cacao black pod rot, underwent increases in genome sizes and gene numbers by different mechanisms.</title>
        <authorList>
            <person name="Ali S.S."/>
            <person name="Shao J."/>
            <person name="Lary D.J."/>
            <person name="Kronmiller B."/>
            <person name="Shen D."/>
            <person name="Strem M.D."/>
            <person name="Amoako-Attah I."/>
            <person name="Akrofi A.Y."/>
            <person name="Begoude B.A."/>
            <person name="Ten Hoopen G.M."/>
            <person name="Coulibaly K."/>
            <person name="Kebe B.I."/>
            <person name="Melnick R.L."/>
            <person name="Guiltinan M.J."/>
            <person name="Tyler B.M."/>
            <person name="Meinhardt L.W."/>
            <person name="Bailey B.A."/>
        </authorList>
    </citation>
    <scope>NUCLEOTIDE SEQUENCE [LARGE SCALE GENOMIC DNA]</scope>
    <source>
        <strain evidence="2">sbr112.9</strain>
    </source>
</reference>
<protein>
    <submittedName>
        <fullName evidence="1">Uncharacterized protein</fullName>
    </submittedName>
</protein>
<keyword evidence="2" id="KW-1185">Reference proteome</keyword>
<sequence>MVGVYRHDQLRLQHMQSSAVLASRSITDSFFGFVDVVIVNGFIGHKLKMEKEGKRVPTYA</sequence>
<gene>
    <name evidence="1" type="ORF">PHPALM_36554</name>
</gene>
<comment type="caution">
    <text evidence="1">The sequence shown here is derived from an EMBL/GenBank/DDBJ whole genome shotgun (WGS) entry which is preliminary data.</text>
</comment>
<proteinExistence type="predicted"/>
<organism evidence="1 2">
    <name type="scientific">Phytophthora palmivora</name>
    <dbReference type="NCBI Taxonomy" id="4796"/>
    <lineage>
        <taxon>Eukaryota</taxon>
        <taxon>Sar</taxon>
        <taxon>Stramenopiles</taxon>
        <taxon>Oomycota</taxon>
        <taxon>Peronosporomycetes</taxon>
        <taxon>Peronosporales</taxon>
        <taxon>Peronosporaceae</taxon>
        <taxon>Phytophthora</taxon>
    </lineage>
</organism>
<evidence type="ECO:0000313" key="2">
    <source>
        <dbReference type="Proteomes" id="UP000237271"/>
    </source>
</evidence>
<evidence type="ECO:0000313" key="1">
    <source>
        <dbReference type="EMBL" id="POM58756.1"/>
    </source>
</evidence>
<dbReference type="AlphaFoldDB" id="A0A2P4WZM2"/>
<accession>A0A2P4WZM2</accession>